<feature type="domain" description="G-protein coupled receptors family 1 profile" evidence="13">
    <location>
        <begin position="18"/>
        <end position="209"/>
    </location>
</feature>
<evidence type="ECO:0000256" key="8">
    <source>
        <dbReference type="ARBA" id="ARBA00023170"/>
    </source>
</evidence>
<dbReference type="PANTHER" id="PTHR45695">
    <property type="entry name" value="LEUCOKININ RECEPTOR-RELATED"/>
    <property type="match status" value="1"/>
</dbReference>
<comment type="caution">
    <text evidence="14">The sequence shown here is derived from an EMBL/GenBank/DDBJ whole genome shotgun (WGS) entry which is preliminary data.</text>
</comment>
<keyword evidence="2" id="KW-1003">Cell membrane</keyword>
<feature type="transmembrane region" description="Helical" evidence="12">
    <location>
        <begin position="188"/>
        <end position="212"/>
    </location>
</feature>
<dbReference type="EMBL" id="MRZV01000028">
    <property type="protein sequence ID" value="PIK61607.1"/>
    <property type="molecule type" value="Genomic_DNA"/>
</dbReference>
<protein>
    <submittedName>
        <fullName evidence="14">Putative somatostatin receptor type 2-like</fullName>
    </submittedName>
</protein>
<name>A0A2G8LMX1_STIJA</name>
<dbReference type="Proteomes" id="UP000230750">
    <property type="component" value="Unassembled WGS sequence"/>
</dbReference>
<feature type="transmembrane region" description="Helical" evidence="12">
    <location>
        <begin position="53"/>
        <end position="74"/>
    </location>
</feature>
<dbReference type="STRING" id="307972.A0A2G8LMX1"/>
<keyword evidence="10 11" id="KW-0807">Transducer</keyword>
<dbReference type="SUPFAM" id="SSF81321">
    <property type="entry name" value="Family A G protein-coupled receptor-like"/>
    <property type="match status" value="1"/>
</dbReference>
<dbReference type="PANTHER" id="PTHR45695:SF23">
    <property type="entry name" value="GALANIN-LIKE G-PROTEIN COUPLED RECEPTOR NPR-9"/>
    <property type="match status" value="1"/>
</dbReference>
<evidence type="ECO:0000256" key="10">
    <source>
        <dbReference type="ARBA" id="ARBA00023224"/>
    </source>
</evidence>
<evidence type="ECO:0000256" key="4">
    <source>
        <dbReference type="ARBA" id="ARBA00022989"/>
    </source>
</evidence>
<dbReference type="Pfam" id="PF00001">
    <property type="entry name" value="7tm_1"/>
    <property type="match status" value="1"/>
</dbReference>
<evidence type="ECO:0000256" key="11">
    <source>
        <dbReference type="RuleBase" id="RU000688"/>
    </source>
</evidence>
<organism evidence="14 15">
    <name type="scientific">Stichopus japonicus</name>
    <name type="common">Sea cucumber</name>
    <dbReference type="NCBI Taxonomy" id="307972"/>
    <lineage>
        <taxon>Eukaryota</taxon>
        <taxon>Metazoa</taxon>
        <taxon>Echinodermata</taxon>
        <taxon>Eleutherozoa</taxon>
        <taxon>Echinozoa</taxon>
        <taxon>Holothuroidea</taxon>
        <taxon>Aspidochirotacea</taxon>
        <taxon>Aspidochirotida</taxon>
        <taxon>Stichopodidae</taxon>
        <taxon>Apostichopus</taxon>
    </lineage>
</organism>
<comment type="similarity">
    <text evidence="11">Belongs to the G-protein coupled receptor 1 family.</text>
</comment>
<keyword evidence="9" id="KW-0325">Glycoprotein</keyword>
<dbReference type="AlphaFoldDB" id="A0A2G8LMX1"/>
<dbReference type="PROSITE" id="PS00237">
    <property type="entry name" value="G_PROTEIN_RECEP_F1_1"/>
    <property type="match status" value="1"/>
</dbReference>
<dbReference type="Gene3D" id="1.20.1070.10">
    <property type="entry name" value="Rhodopsin 7-helix transmembrane proteins"/>
    <property type="match status" value="1"/>
</dbReference>
<evidence type="ECO:0000256" key="1">
    <source>
        <dbReference type="ARBA" id="ARBA00004651"/>
    </source>
</evidence>
<keyword evidence="6 12" id="KW-0472">Membrane</keyword>
<reference evidence="14 15" key="1">
    <citation type="journal article" date="2017" name="PLoS Biol.">
        <title>The sea cucumber genome provides insights into morphological evolution and visceral regeneration.</title>
        <authorList>
            <person name="Zhang X."/>
            <person name="Sun L."/>
            <person name="Yuan J."/>
            <person name="Sun Y."/>
            <person name="Gao Y."/>
            <person name="Zhang L."/>
            <person name="Li S."/>
            <person name="Dai H."/>
            <person name="Hamel J.F."/>
            <person name="Liu C."/>
            <person name="Yu Y."/>
            <person name="Liu S."/>
            <person name="Lin W."/>
            <person name="Guo K."/>
            <person name="Jin S."/>
            <person name="Xu P."/>
            <person name="Storey K.B."/>
            <person name="Huan P."/>
            <person name="Zhang T."/>
            <person name="Zhou Y."/>
            <person name="Zhang J."/>
            <person name="Lin C."/>
            <person name="Li X."/>
            <person name="Xing L."/>
            <person name="Huo D."/>
            <person name="Sun M."/>
            <person name="Wang L."/>
            <person name="Mercier A."/>
            <person name="Li F."/>
            <person name="Yang H."/>
            <person name="Xiang J."/>
        </authorList>
    </citation>
    <scope>NUCLEOTIDE SEQUENCE [LARGE SCALE GENOMIC DNA]</scope>
    <source>
        <strain evidence="14">Shaxun</strain>
        <tissue evidence="14">Muscle</tissue>
    </source>
</reference>
<keyword evidence="7" id="KW-1015">Disulfide bond</keyword>
<accession>A0A2G8LMX1</accession>
<dbReference type="GO" id="GO:0004930">
    <property type="term" value="F:G protein-coupled receptor activity"/>
    <property type="evidence" value="ECO:0007669"/>
    <property type="project" value="UniProtKB-KW"/>
</dbReference>
<evidence type="ECO:0000259" key="13">
    <source>
        <dbReference type="PROSITE" id="PS50262"/>
    </source>
</evidence>
<evidence type="ECO:0000313" key="15">
    <source>
        <dbReference type="Proteomes" id="UP000230750"/>
    </source>
</evidence>
<keyword evidence="8 11" id="KW-0675">Receptor</keyword>
<dbReference type="PRINTS" id="PR00237">
    <property type="entry name" value="GPCRRHODOPSN"/>
</dbReference>
<dbReference type="OrthoDB" id="9445642at2759"/>
<dbReference type="InterPro" id="IPR017452">
    <property type="entry name" value="GPCR_Rhodpsn_7TM"/>
</dbReference>
<dbReference type="PROSITE" id="PS50262">
    <property type="entry name" value="G_PROTEIN_RECEP_F1_2"/>
    <property type="match status" value="1"/>
</dbReference>
<evidence type="ECO:0000256" key="2">
    <source>
        <dbReference type="ARBA" id="ARBA00022475"/>
    </source>
</evidence>
<keyword evidence="5 11" id="KW-0297">G-protein coupled receptor</keyword>
<evidence type="ECO:0000256" key="12">
    <source>
        <dbReference type="SAM" id="Phobius"/>
    </source>
</evidence>
<keyword evidence="3 11" id="KW-0812">Transmembrane</keyword>
<evidence type="ECO:0000256" key="6">
    <source>
        <dbReference type="ARBA" id="ARBA00023136"/>
    </source>
</evidence>
<gene>
    <name evidence="14" type="ORF">BSL78_01425</name>
</gene>
<evidence type="ECO:0000256" key="9">
    <source>
        <dbReference type="ARBA" id="ARBA00023180"/>
    </source>
</evidence>
<sequence>MQLPPIDKFLRDVVTNGVTVQATCLTLTVMTIDRYNLIVHAVKSRNTRTTTRAVIINVLIWIFSFLLHIPAFVAASTDELSNCVRTFNTPNGKIYHYVITNLFFMYLLPLAIIIYCYIQILVQVWRKTSEGTESAQAQARALRRKKKITKMVFIVVVLFAICWAPVHIAIITILVYHTKGLDVSAAISYFHVFTLMLAYLNSIVNPFVYAFATTSFKKYFRRVFASCTCRRVGGEMMTSVSISMKTKSERLSVTQNGASKDDSSI</sequence>
<feature type="transmembrane region" description="Helical" evidence="12">
    <location>
        <begin position="152"/>
        <end position="176"/>
    </location>
</feature>
<evidence type="ECO:0000256" key="7">
    <source>
        <dbReference type="ARBA" id="ARBA00023157"/>
    </source>
</evidence>
<dbReference type="GO" id="GO:0005886">
    <property type="term" value="C:plasma membrane"/>
    <property type="evidence" value="ECO:0007669"/>
    <property type="project" value="UniProtKB-SubCell"/>
</dbReference>
<evidence type="ECO:0000256" key="3">
    <source>
        <dbReference type="ARBA" id="ARBA00022692"/>
    </source>
</evidence>
<dbReference type="InterPro" id="IPR000276">
    <property type="entry name" value="GPCR_Rhodpsn"/>
</dbReference>
<keyword evidence="15" id="KW-1185">Reference proteome</keyword>
<evidence type="ECO:0000256" key="5">
    <source>
        <dbReference type="ARBA" id="ARBA00023040"/>
    </source>
</evidence>
<comment type="subcellular location">
    <subcellularLocation>
        <location evidence="1">Cell membrane</location>
        <topology evidence="1">Multi-pass membrane protein</topology>
    </subcellularLocation>
</comment>
<evidence type="ECO:0000313" key="14">
    <source>
        <dbReference type="EMBL" id="PIK61607.1"/>
    </source>
</evidence>
<proteinExistence type="inferred from homology"/>
<keyword evidence="4 12" id="KW-1133">Transmembrane helix</keyword>
<feature type="transmembrane region" description="Helical" evidence="12">
    <location>
        <begin position="94"/>
        <end position="118"/>
    </location>
</feature>